<dbReference type="Pfam" id="PF02481">
    <property type="entry name" value="DNA_processg_A"/>
    <property type="match status" value="1"/>
</dbReference>
<dbReference type="SUPFAM" id="SSF102405">
    <property type="entry name" value="MCP/YpsA-like"/>
    <property type="match status" value="1"/>
</dbReference>
<dbReference type="Proteomes" id="UP000288012">
    <property type="component" value="Unassembled WGS sequence"/>
</dbReference>
<comment type="caution">
    <text evidence="4">The sequence shown here is derived from an EMBL/GenBank/DDBJ whole genome shotgun (WGS) entry which is preliminary data.</text>
</comment>
<organism evidence="4 5">
    <name type="scientific">Legionella septentrionalis</name>
    <dbReference type="NCBI Taxonomy" id="2498109"/>
    <lineage>
        <taxon>Bacteria</taxon>
        <taxon>Pseudomonadati</taxon>
        <taxon>Pseudomonadota</taxon>
        <taxon>Gammaproteobacteria</taxon>
        <taxon>Legionellales</taxon>
        <taxon>Legionellaceae</taxon>
        <taxon>Legionella</taxon>
    </lineage>
</organism>
<evidence type="ECO:0000259" key="2">
    <source>
        <dbReference type="Pfam" id="PF02481"/>
    </source>
</evidence>
<dbReference type="Gene3D" id="1.10.10.10">
    <property type="entry name" value="Winged helix-like DNA-binding domain superfamily/Winged helix DNA-binding domain"/>
    <property type="match status" value="1"/>
</dbReference>
<protein>
    <submittedName>
        <fullName evidence="4">DNA-protecting protein DprA</fullName>
    </submittedName>
</protein>
<comment type="similarity">
    <text evidence="1">Belongs to the DprA/Smf family.</text>
</comment>
<evidence type="ECO:0000259" key="3">
    <source>
        <dbReference type="Pfam" id="PF17782"/>
    </source>
</evidence>
<dbReference type="Pfam" id="PF17782">
    <property type="entry name" value="WHD_DprA"/>
    <property type="match status" value="1"/>
</dbReference>
<reference evidence="4 5" key="1">
    <citation type="submission" date="2018-12" db="EMBL/GenBank/DDBJ databases">
        <title>Legionella sp,whole genome shotgun sequence.</title>
        <authorList>
            <person name="Wu H."/>
        </authorList>
    </citation>
    <scope>NUCLEOTIDE SEQUENCE [LARGE SCALE GENOMIC DNA]</scope>
    <source>
        <strain evidence="5">km714</strain>
    </source>
</reference>
<evidence type="ECO:0000313" key="4">
    <source>
        <dbReference type="EMBL" id="RUQ90359.1"/>
    </source>
</evidence>
<dbReference type="EMBL" id="RZGR01000004">
    <property type="protein sequence ID" value="RUQ90359.1"/>
    <property type="molecule type" value="Genomic_DNA"/>
</dbReference>
<dbReference type="InterPro" id="IPR003488">
    <property type="entry name" value="DprA"/>
</dbReference>
<name>A0A433JLR1_9GAMM</name>
<dbReference type="InterPro" id="IPR036388">
    <property type="entry name" value="WH-like_DNA-bd_sf"/>
</dbReference>
<gene>
    <name evidence="4" type="primary">dprA</name>
    <name evidence="4" type="ORF">EKM59_01745</name>
</gene>
<evidence type="ECO:0000256" key="1">
    <source>
        <dbReference type="ARBA" id="ARBA00006525"/>
    </source>
</evidence>
<dbReference type="PANTHER" id="PTHR43022:SF1">
    <property type="entry name" value="PROTEIN SMF"/>
    <property type="match status" value="1"/>
</dbReference>
<sequence length="358" mass="38539">MNNKHYLLALNRMPLVGPRTVSKLVQRWPELGELFALSMAELEAAGLPYKLAYAIKTFDFTQVDKDWQWQDAASNHHVLTLDDIAYPRLLKEIYDPPPVLYAIGDLSVLHAPTVAIVGTRKPTIPGQETARRFAFELAAHGVAIVSGLALGIDGEAHAGCLDADGQTIAVLGTGVDCIYPRRHQELARKITQQGLLLSEFPLGTPPVAGHFPRRNRIISGLSLATLVVEAAIKSGSLITARLALDQNRDVLAIPGSIYNSQTQGCHYLLQQGAKLVTSSEDVLNELHLDSAGLDESKPVLLATGDEKLVKCIGFETTSVDLIAMRSGLSIEDVACGLAGLELQGIVKAVPGGYIRCVL</sequence>
<dbReference type="RefSeq" id="WP_127057131.1">
    <property type="nucleotide sequence ID" value="NZ_RZGR01000004.1"/>
</dbReference>
<feature type="domain" description="DprA winged helix" evidence="3">
    <location>
        <begin position="305"/>
        <end position="352"/>
    </location>
</feature>
<dbReference type="NCBIfam" id="TIGR00732">
    <property type="entry name" value="dprA"/>
    <property type="match status" value="1"/>
</dbReference>
<dbReference type="InterPro" id="IPR041614">
    <property type="entry name" value="DprA_WH"/>
</dbReference>
<dbReference type="PANTHER" id="PTHR43022">
    <property type="entry name" value="PROTEIN SMF"/>
    <property type="match status" value="1"/>
</dbReference>
<feature type="domain" description="Smf/DprA SLOG" evidence="2">
    <location>
        <begin position="78"/>
        <end position="286"/>
    </location>
</feature>
<dbReference type="InterPro" id="IPR057666">
    <property type="entry name" value="DrpA_SLOG"/>
</dbReference>
<proteinExistence type="inferred from homology"/>
<dbReference type="AlphaFoldDB" id="A0A433JLR1"/>
<keyword evidence="5" id="KW-1185">Reference proteome</keyword>
<dbReference type="Gene3D" id="3.40.50.450">
    <property type="match status" value="1"/>
</dbReference>
<accession>A0A433JLR1</accession>
<dbReference type="GO" id="GO:0009294">
    <property type="term" value="P:DNA-mediated transformation"/>
    <property type="evidence" value="ECO:0007669"/>
    <property type="project" value="InterPro"/>
</dbReference>
<evidence type="ECO:0000313" key="5">
    <source>
        <dbReference type="Proteomes" id="UP000288012"/>
    </source>
</evidence>